<dbReference type="RefSeq" id="WP_013348062.1">
    <property type="nucleotide sequence ID" value="NC_014550.1"/>
</dbReference>
<dbReference type="Proteomes" id="UP000006878">
    <property type="component" value="Chromosome"/>
</dbReference>
<feature type="region of interest" description="Disordered" evidence="1">
    <location>
        <begin position="152"/>
        <end position="174"/>
    </location>
</feature>
<dbReference type="GeneID" id="303184303"/>
<organism evidence="2 3">
    <name type="scientific">Glutamicibacter arilaitensis (strain DSM 16368 / CIP 108037 / IAM 15318 / JCM 13566 / NCIMB 14258 / Re117)</name>
    <name type="common">Arthrobacter arilaitensis</name>
    <dbReference type="NCBI Taxonomy" id="861360"/>
    <lineage>
        <taxon>Bacteria</taxon>
        <taxon>Bacillati</taxon>
        <taxon>Actinomycetota</taxon>
        <taxon>Actinomycetes</taxon>
        <taxon>Micrococcales</taxon>
        <taxon>Micrococcaceae</taxon>
        <taxon>Glutamicibacter</taxon>
    </lineage>
</organism>
<reference evidence="3" key="2">
    <citation type="submission" date="2010-07" db="EMBL/GenBank/DDBJ databases">
        <title>Complete genome sequence of Arthrobacter arilaitensis (strain DSM 16368 / CIP 108037 / JCM 13566 / Re117).</title>
        <authorList>
            <person name="Genoscope."/>
        </authorList>
    </citation>
    <scope>NUCLEOTIDE SEQUENCE [LARGE SCALE GENOMIC DNA]</scope>
    <source>
        <strain evidence="3">DSM 16368 / CIP 108037 / IAM 15318 / JCM 13566 / Re117</strain>
    </source>
</reference>
<evidence type="ECO:0000313" key="3">
    <source>
        <dbReference type="Proteomes" id="UP000006878"/>
    </source>
</evidence>
<sequence length="174" mass="18185">MIKFERWSGRFPNKYQSAGLGVVGLVLCAGVLTGCSVFRDYSGDTCDGRKPVGSLEQAGKGLVSAAYAADRDGVCRVTAPFPGGVLDDSMVAKTREILAERGITPQNVTVVIGEQMGSGVAVQLTDGSNNVSRAIDINGTFVRDDGFTVGLPPELYPEVPEHPASQPASTDPAP</sequence>
<evidence type="ECO:0000313" key="2">
    <source>
        <dbReference type="EMBL" id="CBT74911.1"/>
    </source>
</evidence>
<evidence type="ECO:0000256" key="1">
    <source>
        <dbReference type="SAM" id="MobiDB-lite"/>
    </source>
</evidence>
<proteinExistence type="predicted"/>
<protein>
    <submittedName>
        <fullName evidence="2">Hypothetical membrane protein</fullName>
    </submittedName>
</protein>
<accession>A0ABP1U0M0</accession>
<gene>
    <name evidence="2" type="ordered locus">AARI_06910</name>
</gene>
<reference evidence="3" key="1">
    <citation type="journal article" date="2010" name="PLoS ONE">
        <title>The Arthrobacter arilaitensis Re117 genome sequence reveals its genetic adaptation to the surface of cheese.</title>
        <authorList>
            <person name="Monnet C."/>
            <person name="Loux V."/>
            <person name="Gibrat J.F."/>
            <person name="Spinnler E."/>
            <person name="Barbe V."/>
            <person name="Vacherie B."/>
            <person name="Gavory F."/>
            <person name="Gourbeyre E."/>
            <person name="Siguier P."/>
            <person name="Chandler M."/>
            <person name="Elleuch R."/>
            <person name="Irlinger F."/>
            <person name="Vallaeys T."/>
        </authorList>
    </citation>
    <scope>NUCLEOTIDE SEQUENCE</scope>
    <source>
        <strain evidence="3">DSM 16368 / CIP 108037 / IAM 15318 / JCM 13566 / Re117</strain>
    </source>
</reference>
<name>A0ABP1U0M0_GLUAR</name>
<dbReference type="PROSITE" id="PS51257">
    <property type="entry name" value="PROKAR_LIPOPROTEIN"/>
    <property type="match status" value="1"/>
</dbReference>
<dbReference type="EMBL" id="FQ311875">
    <property type="protein sequence ID" value="CBT74911.1"/>
    <property type="molecule type" value="Genomic_DNA"/>
</dbReference>
<keyword evidence="3" id="KW-1185">Reference proteome</keyword>